<dbReference type="NCBIfam" id="NF035924">
    <property type="entry name" value="scytonem_ScyC"/>
    <property type="match status" value="1"/>
</dbReference>
<reference evidence="1 2" key="1">
    <citation type="submission" date="2016-12" db="EMBL/GenBank/DDBJ databases">
        <title>Genome sequencing of Methylocaldum marinum.</title>
        <authorList>
            <person name="Takeuchi M."/>
            <person name="Kamagata Y."/>
            <person name="Hiraoka S."/>
            <person name="Oshima K."/>
            <person name="Hattori M."/>
            <person name="Iwasaki W."/>
        </authorList>
    </citation>
    <scope>NUCLEOTIDE SEQUENCE [LARGE SCALE GENOMIC DNA]</scope>
    <source>
        <strain evidence="1 2">S8</strain>
    </source>
</reference>
<accession>A0A250KV37</accession>
<dbReference type="EMBL" id="AP017928">
    <property type="protein sequence ID" value="BBA35452.1"/>
    <property type="molecule type" value="Genomic_DNA"/>
</dbReference>
<evidence type="ECO:0000313" key="2">
    <source>
        <dbReference type="Proteomes" id="UP000266313"/>
    </source>
</evidence>
<dbReference type="Proteomes" id="UP000266313">
    <property type="component" value="Chromosome"/>
</dbReference>
<organism evidence="1 2">
    <name type="scientific">Methylocaldum marinum</name>
    <dbReference type="NCBI Taxonomy" id="1432792"/>
    <lineage>
        <taxon>Bacteria</taxon>
        <taxon>Pseudomonadati</taxon>
        <taxon>Pseudomonadota</taxon>
        <taxon>Gammaproteobacteria</taxon>
        <taxon>Methylococcales</taxon>
        <taxon>Methylococcaceae</taxon>
        <taxon>Methylocaldum</taxon>
    </lineage>
</organism>
<gene>
    <name evidence="1" type="ORF">sS8_3515</name>
</gene>
<proteinExistence type="predicted"/>
<keyword evidence="2" id="KW-1185">Reference proteome</keyword>
<dbReference type="AlphaFoldDB" id="A0A250KV37"/>
<sequence length="319" mass="35887">MEKNTFATSAYIGVEPQTAFRYLQDLTKLGEWTLYSRMKEQVDEDTWIGTASGYQQSLYYHIRRFEGLPFAGFEWQCGLEYKQYYHVYPVFLFPSDYAEPGTSENGVYFHWISFVGPKRRTPLIMEGIDIVHTSEARALKAALERSAGLRGPAAGRCRVKTHSVYVDAPFELLTGYLTDLANMTDWGHLWRAQGAVSPSQGTFLDEYGHPLTLATQAYDFSDSCMIEYEAAYRDSNLRTRTLALVVPCAHAFGEPSARGCILHRLTFVAVAEAGSRPYPRDDIAAENLNIKRLAEARAGNVASLARGFSYVATEEYRTA</sequence>
<dbReference type="KEGG" id="mmai:sS8_3515"/>
<evidence type="ECO:0000313" key="1">
    <source>
        <dbReference type="EMBL" id="BBA35452.1"/>
    </source>
</evidence>
<protein>
    <submittedName>
        <fullName evidence="1">Uncharacterized protein</fullName>
    </submittedName>
</protein>
<name>A0A250KV37_9GAMM</name>
<dbReference type="OrthoDB" id="4527744at2"/>
<dbReference type="RefSeq" id="WP_119632860.1">
    <property type="nucleotide sequence ID" value="NZ_AP017928.1"/>
</dbReference>